<dbReference type="InterPro" id="IPR007159">
    <property type="entry name" value="SpoVT-AbrB_dom"/>
</dbReference>
<accession>A0AA97D7W9</accession>
<protein>
    <submittedName>
        <fullName evidence="3">AbrB/MazE/SpoVT family DNA-binding domain-containing protein</fullName>
    </submittedName>
</protein>
<dbReference type="Pfam" id="PF04014">
    <property type="entry name" value="MazE_antitoxin"/>
    <property type="match status" value="1"/>
</dbReference>
<dbReference type="Gene3D" id="2.10.260.10">
    <property type="match status" value="1"/>
</dbReference>
<dbReference type="InterPro" id="IPR052731">
    <property type="entry name" value="B_subtilis_Trans_State_Reg"/>
</dbReference>
<dbReference type="EMBL" id="CP135996">
    <property type="protein sequence ID" value="WOC31299.1"/>
    <property type="molecule type" value="Genomic_DNA"/>
</dbReference>
<dbReference type="NCBIfam" id="TIGR01439">
    <property type="entry name" value="lp_hng_hel_AbrB"/>
    <property type="match status" value="1"/>
</dbReference>
<dbReference type="SUPFAM" id="SSF89447">
    <property type="entry name" value="AbrB/MazE/MraZ-like"/>
    <property type="match status" value="1"/>
</dbReference>
<sequence>MKSTGIMRKVDELGRIVLPKELRKALDIKEKDPLEIFVGESGEIILRKYQPACIFCNSMDGIITYKGHNVCRHCMEKLAHRLSAEEEDD</sequence>
<keyword evidence="4" id="KW-1185">Reference proteome</keyword>
<evidence type="ECO:0000259" key="2">
    <source>
        <dbReference type="PROSITE" id="PS51740"/>
    </source>
</evidence>
<dbReference type="Proteomes" id="UP001300604">
    <property type="component" value="Chromosome"/>
</dbReference>
<gene>
    <name evidence="3" type="ORF">PXC00_08680</name>
</gene>
<dbReference type="PANTHER" id="PTHR36432:SF4">
    <property type="entry name" value="TRANSITION STATE REGULATOR ABH-RELATED"/>
    <property type="match status" value="1"/>
</dbReference>
<dbReference type="InterPro" id="IPR037914">
    <property type="entry name" value="SpoVT-AbrB_sf"/>
</dbReference>
<dbReference type="KEGG" id="carl:PXC00_08680"/>
<proteinExistence type="predicted"/>
<reference evidence="3" key="1">
    <citation type="submission" date="2023-09" db="EMBL/GenBank/DDBJ databases">
        <authorList>
            <person name="Zeng C."/>
        </authorList>
    </citation>
    <scope>NUCLEOTIDE SEQUENCE</scope>
    <source>
        <strain evidence="3">ZCY20-5</strain>
    </source>
</reference>
<dbReference type="PROSITE" id="PS51740">
    <property type="entry name" value="SPOVT_ABRB"/>
    <property type="match status" value="1"/>
</dbReference>
<evidence type="ECO:0000313" key="3">
    <source>
        <dbReference type="EMBL" id="WOC31299.1"/>
    </source>
</evidence>
<dbReference type="AlphaFoldDB" id="A0AA97D7W9"/>
<keyword evidence="1 3" id="KW-0238">DNA-binding</keyword>
<organism evidence="3 4">
    <name type="scientific">Caproicibacterium argilliputei</name>
    <dbReference type="NCBI Taxonomy" id="3030016"/>
    <lineage>
        <taxon>Bacteria</taxon>
        <taxon>Bacillati</taxon>
        <taxon>Bacillota</taxon>
        <taxon>Clostridia</taxon>
        <taxon>Eubacteriales</taxon>
        <taxon>Oscillospiraceae</taxon>
        <taxon>Caproicibacterium</taxon>
    </lineage>
</organism>
<reference evidence="3" key="2">
    <citation type="submission" date="2024-06" db="EMBL/GenBank/DDBJ databases">
        <title>Caproicibacterium argilliputei sp. nov, a novel caproic acid producing anaerobic bacterium isolated from pit mud.</title>
        <authorList>
            <person name="Xia S."/>
        </authorList>
    </citation>
    <scope>NUCLEOTIDE SEQUENCE</scope>
    <source>
        <strain evidence="3">ZCY20-5</strain>
    </source>
</reference>
<evidence type="ECO:0000313" key="4">
    <source>
        <dbReference type="Proteomes" id="UP001300604"/>
    </source>
</evidence>
<feature type="domain" description="SpoVT-AbrB" evidence="2">
    <location>
        <begin position="5"/>
        <end position="51"/>
    </location>
</feature>
<dbReference type="RefSeq" id="WP_275843894.1">
    <property type="nucleotide sequence ID" value="NZ_CP135996.1"/>
</dbReference>
<dbReference type="SMART" id="SM00966">
    <property type="entry name" value="SpoVT_AbrB"/>
    <property type="match status" value="1"/>
</dbReference>
<dbReference type="PANTHER" id="PTHR36432">
    <property type="match status" value="1"/>
</dbReference>
<evidence type="ECO:0000256" key="1">
    <source>
        <dbReference type="PROSITE-ProRule" id="PRU01076"/>
    </source>
</evidence>
<name>A0AA97D7W9_9FIRM</name>
<dbReference type="GO" id="GO:0003677">
    <property type="term" value="F:DNA binding"/>
    <property type="evidence" value="ECO:0007669"/>
    <property type="project" value="UniProtKB-UniRule"/>
</dbReference>